<accession>A0ABV6Q8L2</accession>
<evidence type="ECO:0000313" key="3">
    <source>
        <dbReference type="Proteomes" id="UP001589832"/>
    </source>
</evidence>
<evidence type="ECO:0000256" key="1">
    <source>
        <dbReference type="SAM" id="MobiDB-lite"/>
    </source>
</evidence>
<organism evidence="2 3">
    <name type="scientific">Winogradskyella pulchriflava</name>
    <dbReference type="NCBI Taxonomy" id="1110688"/>
    <lineage>
        <taxon>Bacteria</taxon>
        <taxon>Pseudomonadati</taxon>
        <taxon>Bacteroidota</taxon>
        <taxon>Flavobacteriia</taxon>
        <taxon>Flavobacteriales</taxon>
        <taxon>Flavobacteriaceae</taxon>
        <taxon>Winogradskyella</taxon>
    </lineage>
</organism>
<dbReference type="Gene3D" id="2.180.10.10">
    <property type="entry name" value="RHS repeat-associated core"/>
    <property type="match status" value="1"/>
</dbReference>
<dbReference type="RefSeq" id="WP_386062539.1">
    <property type="nucleotide sequence ID" value="NZ_JBHLTQ010000004.1"/>
</dbReference>
<dbReference type="PROSITE" id="PS51257">
    <property type="entry name" value="PROKAR_LIPOPROTEIN"/>
    <property type="match status" value="1"/>
</dbReference>
<evidence type="ECO:0000313" key="2">
    <source>
        <dbReference type="EMBL" id="MFC0604608.1"/>
    </source>
</evidence>
<proteinExistence type="predicted"/>
<keyword evidence="3" id="KW-1185">Reference proteome</keyword>
<dbReference type="Proteomes" id="UP001589832">
    <property type="component" value="Unassembled WGS sequence"/>
</dbReference>
<feature type="region of interest" description="Disordered" evidence="1">
    <location>
        <begin position="22"/>
        <end position="42"/>
    </location>
</feature>
<reference evidence="2 3" key="1">
    <citation type="submission" date="2024-09" db="EMBL/GenBank/DDBJ databases">
        <authorList>
            <person name="Sun Q."/>
            <person name="Mori K."/>
        </authorList>
    </citation>
    <scope>NUCLEOTIDE SEQUENCE [LARGE SCALE GENOMIC DNA]</scope>
    <source>
        <strain evidence="2 3">NCAIM B.02481</strain>
    </source>
</reference>
<gene>
    <name evidence="2" type="ORF">ACFFGA_08595</name>
</gene>
<comment type="caution">
    <text evidence="2">The sequence shown here is derived from an EMBL/GenBank/DDBJ whole genome shotgun (WGS) entry which is preliminary data.</text>
</comment>
<name>A0ABV6Q8L2_9FLAO</name>
<sequence length="309" mass="34324">MKKIFLLLLTLTLITSCENEPIDPDLVGGTDDGGDDGSESGDLSLQVYELDTELTLDFFGFPINTITNSDINIIDDKAVSSVTDLSANGSPFQTENQTYTRNSSGQITHNISVTPGGVTTNEYVMTYTAGVVSQITYDYYEDDFEDYTYNISYDGNTITRTEVGTSISTVFTLDGFDRIIKKESFDGSVLIQSEIVTYNGAGNINSSVVTGELEHNTTYQFDDNTNPLQVVYNDNYLLTFLTDEYSDEIGPVIAQFISTNNWTGAVFDGETFTFDVVYNSAGRIITRDIIYDYAPTVFVEINERFNYVN</sequence>
<protein>
    <recommendedName>
        <fullName evidence="4">YD repeat-containing protein</fullName>
    </recommendedName>
</protein>
<evidence type="ECO:0008006" key="4">
    <source>
        <dbReference type="Google" id="ProtNLM"/>
    </source>
</evidence>
<dbReference type="EMBL" id="JBHLTQ010000004">
    <property type="protein sequence ID" value="MFC0604608.1"/>
    <property type="molecule type" value="Genomic_DNA"/>
</dbReference>